<dbReference type="InterPro" id="IPR018713">
    <property type="entry name" value="MPAB/Lcp_cat_dom"/>
</dbReference>
<dbReference type="Pfam" id="PF09995">
    <property type="entry name" value="MPAB_Lcp_cat"/>
    <property type="match status" value="1"/>
</dbReference>
<evidence type="ECO:0000313" key="2">
    <source>
        <dbReference type="EMBL" id="KAJ4465254.1"/>
    </source>
</evidence>
<sequence length="397" mass="46130">MLASLLCFAIPYILLVRILRYRRVKLIPTKFSGDELLTMSPWTAQQIVYESFFHDTPMMMLLGTQVALFKVYGISSIATLLLRTGELKTPHTMNKRLADTSTLIATFLSNPLVGPGYETPSDDPRAAIAIARVNYLHRKYRINNDDYLYNLALFMIEPIRWTARFDWRPHSPLEIQAIFTLWTEIGRRMGIKNIWASYTEMEEWVENFEELNMVPSTASADLARTTINHFLERIPIQSLRPLFFQLMLTILDTRTRNAMQLPEPNPWVSALIHWLFIIRAFVVRNLCLPRRKPAIWVQLDNTYRLDKDGVPRMSAVYQRRSGPYYFPQKTGFALKLQNVFIRLGLRSEEKSPGSKWFSEGYRLEELGPIYFKEDGHQQVMQEAAILQGCPLTGLWAK</sequence>
<dbReference type="InterPro" id="IPR046366">
    <property type="entry name" value="MPAB"/>
</dbReference>
<dbReference type="GO" id="GO:0016491">
    <property type="term" value="F:oxidoreductase activity"/>
    <property type="evidence" value="ECO:0007669"/>
    <property type="project" value="InterPro"/>
</dbReference>
<dbReference type="Proteomes" id="UP001150238">
    <property type="component" value="Unassembled WGS sequence"/>
</dbReference>
<protein>
    <recommendedName>
        <fullName evidence="1">ER-bound oxygenase mpaB/mpaB'/Rubber oxygenase catalytic domain-containing protein</fullName>
    </recommendedName>
</protein>
<name>A0A9W9DDN9_9AGAR</name>
<reference evidence="2" key="2">
    <citation type="journal article" date="2023" name="Proc. Natl. Acad. Sci. U.S.A.">
        <title>A global phylogenomic analysis of the shiitake genus Lentinula.</title>
        <authorList>
            <person name="Sierra-Patev S."/>
            <person name="Min B."/>
            <person name="Naranjo-Ortiz M."/>
            <person name="Looney B."/>
            <person name="Konkel Z."/>
            <person name="Slot J.C."/>
            <person name="Sakamoto Y."/>
            <person name="Steenwyk J.L."/>
            <person name="Rokas A."/>
            <person name="Carro J."/>
            <person name="Camarero S."/>
            <person name="Ferreira P."/>
            <person name="Molpeceres G."/>
            <person name="Ruiz-Duenas F.J."/>
            <person name="Serrano A."/>
            <person name="Henrissat B."/>
            <person name="Drula E."/>
            <person name="Hughes K.W."/>
            <person name="Mata J.L."/>
            <person name="Ishikawa N.K."/>
            <person name="Vargas-Isla R."/>
            <person name="Ushijima S."/>
            <person name="Smith C.A."/>
            <person name="Donoghue J."/>
            <person name="Ahrendt S."/>
            <person name="Andreopoulos W."/>
            <person name="He G."/>
            <person name="LaButti K."/>
            <person name="Lipzen A."/>
            <person name="Ng V."/>
            <person name="Riley R."/>
            <person name="Sandor L."/>
            <person name="Barry K."/>
            <person name="Martinez A.T."/>
            <person name="Xiao Y."/>
            <person name="Gibbons J.G."/>
            <person name="Terashima K."/>
            <person name="Grigoriev I.V."/>
            <person name="Hibbett D."/>
        </authorList>
    </citation>
    <scope>NUCLEOTIDE SEQUENCE</scope>
    <source>
        <strain evidence="2">Sp2 HRB7682 ss15</strain>
    </source>
</reference>
<dbReference type="PANTHER" id="PTHR36124">
    <property type="match status" value="1"/>
</dbReference>
<accession>A0A9W9DDN9</accession>
<proteinExistence type="predicted"/>
<organism evidence="2 3">
    <name type="scientific">Lentinula lateritia</name>
    <dbReference type="NCBI Taxonomy" id="40482"/>
    <lineage>
        <taxon>Eukaryota</taxon>
        <taxon>Fungi</taxon>
        <taxon>Dikarya</taxon>
        <taxon>Basidiomycota</taxon>
        <taxon>Agaricomycotina</taxon>
        <taxon>Agaricomycetes</taxon>
        <taxon>Agaricomycetidae</taxon>
        <taxon>Agaricales</taxon>
        <taxon>Marasmiineae</taxon>
        <taxon>Omphalotaceae</taxon>
        <taxon>Lentinula</taxon>
    </lineage>
</organism>
<evidence type="ECO:0000259" key="1">
    <source>
        <dbReference type="Pfam" id="PF09995"/>
    </source>
</evidence>
<comment type="caution">
    <text evidence="2">The sequence shown here is derived from an EMBL/GenBank/DDBJ whole genome shotgun (WGS) entry which is preliminary data.</text>
</comment>
<feature type="domain" description="ER-bound oxygenase mpaB/mpaB'/Rubber oxygenase catalytic" evidence="1">
    <location>
        <begin position="55"/>
        <end position="265"/>
    </location>
</feature>
<dbReference type="PANTHER" id="PTHR36124:SF1">
    <property type="entry name" value="ER-BOUND OXYGENASE MPAB_MPAB'_RUBBER OXYGENASE CATALYTIC DOMAIN-CONTAINING PROTEIN"/>
    <property type="match status" value="1"/>
</dbReference>
<reference evidence="2" key="1">
    <citation type="submission" date="2022-08" db="EMBL/GenBank/DDBJ databases">
        <authorList>
            <consortium name="DOE Joint Genome Institute"/>
            <person name="Min B."/>
            <person name="Riley R."/>
            <person name="Sierra-Patev S."/>
            <person name="Naranjo-Ortiz M."/>
            <person name="Looney B."/>
            <person name="Konkel Z."/>
            <person name="Slot J.C."/>
            <person name="Sakamoto Y."/>
            <person name="Steenwyk J.L."/>
            <person name="Rokas A."/>
            <person name="Carro J."/>
            <person name="Camarero S."/>
            <person name="Ferreira P."/>
            <person name="Molpeceres G."/>
            <person name="Ruiz-Duenas F.J."/>
            <person name="Serrano A."/>
            <person name="Henrissat B."/>
            <person name="Drula E."/>
            <person name="Hughes K.W."/>
            <person name="Mata J.L."/>
            <person name="Ishikawa N.K."/>
            <person name="Vargas-Isla R."/>
            <person name="Ushijima S."/>
            <person name="Smith C.A."/>
            <person name="Ahrendt S."/>
            <person name="Andreopoulos W."/>
            <person name="He G."/>
            <person name="Labutti K."/>
            <person name="Lipzen A."/>
            <person name="Ng V."/>
            <person name="Sandor L."/>
            <person name="Barry K."/>
            <person name="Martinez A.T."/>
            <person name="Xiao Y."/>
            <person name="Gibbons J.G."/>
            <person name="Terashima K."/>
            <person name="Hibbett D.S."/>
            <person name="Grigoriev I.V."/>
        </authorList>
    </citation>
    <scope>NUCLEOTIDE SEQUENCE</scope>
    <source>
        <strain evidence="2">Sp2 HRB7682 ss15</strain>
    </source>
</reference>
<gene>
    <name evidence="2" type="ORF">C8J55DRAFT_528809</name>
</gene>
<evidence type="ECO:0000313" key="3">
    <source>
        <dbReference type="Proteomes" id="UP001150238"/>
    </source>
</evidence>
<dbReference type="EMBL" id="JANVFS010000052">
    <property type="protein sequence ID" value="KAJ4465254.1"/>
    <property type="molecule type" value="Genomic_DNA"/>
</dbReference>
<dbReference type="AlphaFoldDB" id="A0A9W9DDN9"/>